<dbReference type="InterPro" id="IPR002820">
    <property type="entry name" value="Mopterin_CF_biosynth-C_dom"/>
</dbReference>
<reference evidence="8" key="1">
    <citation type="submission" date="2019-08" db="EMBL/GenBank/DDBJ databases">
        <title>Complete genome sequence of a mangrove-derived Streptomyces xiamenensis.</title>
        <authorList>
            <person name="Xu J."/>
        </authorList>
    </citation>
    <scope>NUCLEOTIDE SEQUENCE</scope>
    <source>
        <strain evidence="8">318</strain>
    </source>
</reference>
<evidence type="ECO:0000256" key="6">
    <source>
        <dbReference type="HAMAP-Rule" id="MF_01224"/>
    </source>
</evidence>
<dbReference type="NCBIfam" id="NF006870">
    <property type="entry name" value="PRK09364.1"/>
    <property type="match status" value="1"/>
</dbReference>
<dbReference type="RefSeq" id="WP_046723677.1">
    <property type="nucleotide sequence ID" value="NZ_CP009922.3"/>
</dbReference>
<keyword evidence="9" id="KW-1185">Reference proteome</keyword>
<evidence type="ECO:0000256" key="3">
    <source>
        <dbReference type="ARBA" id="ARBA00012575"/>
    </source>
</evidence>
<gene>
    <name evidence="6" type="primary">moaC</name>
    <name evidence="8" type="ORF">SXIM_20020</name>
</gene>
<evidence type="ECO:0000256" key="1">
    <source>
        <dbReference type="ARBA" id="ARBA00001637"/>
    </source>
</evidence>
<dbReference type="STRING" id="408015.SXIM_20020"/>
<dbReference type="UniPathway" id="UPA00344"/>
<organism evidence="8 9">
    <name type="scientific">Streptomyces xiamenensis</name>
    <dbReference type="NCBI Taxonomy" id="408015"/>
    <lineage>
        <taxon>Bacteria</taxon>
        <taxon>Bacillati</taxon>
        <taxon>Actinomycetota</taxon>
        <taxon>Actinomycetes</taxon>
        <taxon>Kitasatosporales</taxon>
        <taxon>Streptomycetaceae</taxon>
        <taxon>Streptomyces</taxon>
    </lineage>
</organism>
<dbReference type="GO" id="GO:0006777">
    <property type="term" value="P:Mo-molybdopterin cofactor biosynthetic process"/>
    <property type="evidence" value="ECO:0007669"/>
    <property type="project" value="UniProtKB-UniRule"/>
</dbReference>
<dbReference type="PATRIC" id="fig|408015.6.peg.2032"/>
<dbReference type="InterPro" id="IPR050105">
    <property type="entry name" value="MoCo_biosynth_MoaA/MoaC"/>
</dbReference>
<comment type="similarity">
    <text evidence="6">Belongs to the MoaC family.</text>
</comment>
<keyword evidence="4 6" id="KW-0501">Molybdenum cofactor biosynthesis</keyword>
<keyword evidence="5 6" id="KW-0456">Lyase</keyword>
<proteinExistence type="inferred from homology"/>
<evidence type="ECO:0000259" key="7">
    <source>
        <dbReference type="Pfam" id="PF01967"/>
    </source>
</evidence>
<evidence type="ECO:0000256" key="2">
    <source>
        <dbReference type="ARBA" id="ARBA00005046"/>
    </source>
</evidence>
<dbReference type="HAMAP" id="MF_01224_B">
    <property type="entry name" value="MoaC_B"/>
    <property type="match status" value="1"/>
</dbReference>
<dbReference type="NCBIfam" id="TIGR00581">
    <property type="entry name" value="moaC"/>
    <property type="match status" value="1"/>
</dbReference>
<comment type="catalytic activity">
    <reaction evidence="1 6">
        <text>(8S)-3',8-cyclo-7,8-dihydroguanosine 5'-triphosphate = cyclic pyranopterin phosphate + diphosphate</text>
        <dbReference type="Rhea" id="RHEA:49580"/>
        <dbReference type="ChEBI" id="CHEBI:33019"/>
        <dbReference type="ChEBI" id="CHEBI:59648"/>
        <dbReference type="ChEBI" id="CHEBI:131766"/>
        <dbReference type="EC" id="4.6.1.17"/>
    </reaction>
</comment>
<evidence type="ECO:0000256" key="5">
    <source>
        <dbReference type="ARBA" id="ARBA00023239"/>
    </source>
</evidence>
<feature type="binding site" evidence="6">
    <location>
        <begin position="77"/>
        <end position="79"/>
    </location>
    <ligand>
        <name>substrate</name>
    </ligand>
</feature>
<dbReference type="Gene3D" id="3.30.70.640">
    <property type="entry name" value="Molybdopterin cofactor biosynthesis C (MoaC) domain"/>
    <property type="match status" value="1"/>
</dbReference>
<dbReference type="AlphaFoldDB" id="A0A0F7CNR8"/>
<dbReference type="EC" id="4.6.1.17" evidence="3 6"/>
<feature type="domain" description="Molybdopterin cofactor biosynthesis C (MoaC)" evidence="7">
    <location>
        <begin position="17"/>
        <end position="150"/>
    </location>
</feature>
<dbReference type="InterPro" id="IPR036522">
    <property type="entry name" value="MoaC_sf"/>
</dbReference>
<evidence type="ECO:0000313" key="9">
    <source>
        <dbReference type="Proteomes" id="UP000034034"/>
    </source>
</evidence>
<comment type="pathway">
    <text evidence="2 6">Cofactor biosynthesis; molybdopterin biosynthesis.</text>
</comment>
<feature type="active site" evidence="6">
    <location>
        <position position="128"/>
    </location>
</feature>
<dbReference type="SUPFAM" id="SSF55040">
    <property type="entry name" value="Molybdenum cofactor biosynthesis protein C, MoaC"/>
    <property type="match status" value="1"/>
</dbReference>
<dbReference type="InterPro" id="IPR047594">
    <property type="entry name" value="MoaC_bact/euk"/>
</dbReference>
<dbReference type="Proteomes" id="UP000034034">
    <property type="component" value="Chromosome"/>
</dbReference>
<feature type="binding site" evidence="6">
    <location>
        <begin position="113"/>
        <end position="114"/>
    </location>
    <ligand>
        <name>substrate</name>
    </ligand>
</feature>
<dbReference type="PANTHER" id="PTHR22960">
    <property type="entry name" value="MOLYBDOPTERIN COFACTOR SYNTHESIS PROTEIN A"/>
    <property type="match status" value="1"/>
</dbReference>
<comment type="function">
    <text evidence="6">Catalyzes the conversion of (8S)-3',8-cyclo-7,8-dihydroguanosine 5'-triphosphate to cyclic pyranopterin monophosphate (cPMP).</text>
</comment>
<dbReference type="HOGENOM" id="CLU_074693_1_1_11"/>
<accession>A0A0F7CNR8</accession>
<dbReference type="EMBL" id="CP009922">
    <property type="protein sequence ID" value="AKG43386.1"/>
    <property type="molecule type" value="Genomic_DNA"/>
</dbReference>
<protein>
    <recommendedName>
        <fullName evidence="3 6">Cyclic pyranopterin monophosphate synthase</fullName>
        <ecNumber evidence="3 6">4.6.1.17</ecNumber>
    </recommendedName>
    <alternativeName>
        <fullName evidence="6">Molybdenum cofactor biosynthesis protein C</fullName>
    </alternativeName>
</protein>
<name>A0A0F7CNR8_9ACTN</name>
<evidence type="ECO:0000256" key="4">
    <source>
        <dbReference type="ARBA" id="ARBA00023150"/>
    </source>
</evidence>
<dbReference type="CDD" id="cd01420">
    <property type="entry name" value="MoaC_PE"/>
    <property type="match status" value="1"/>
</dbReference>
<comment type="subunit">
    <text evidence="6">Homohexamer; trimer of dimers.</text>
</comment>
<evidence type="ECO:0000313" key="8">
    <source>
        <dbReference type="EMBL" id="AKG43386.1"/>
    </source>
</evidence>
<sequence>MSSPHLTHLDASGAARMVDVSAKDITARTARAVGRVRVAPAVVELLRGAGVPKGDALAVARVAGIMGAKRTPELIPLCHPLALSGVKVELTVADDAVEIAATVRTTDRTGVEMEALTAVSVAALTVVDMVKAVDPGAVIDGVRVEEKTGGKSGRWSRAE</sequence>
<dbReference type="KEGG" id="sxi:SXIM_20020"/>
<dbReference type="PANTHER" id="PTHR22960:SF29">
    <property type="entry name" value="CYCLIC PYRANOPTERIN MONOPHOSPHATE SYNTHASE"/>
    <property type="match status" value="1"/>
</dbReference>
<dbReference type="InterPro" id="IPR023045">
    <property type="entry name" value="MoaC"/>
</dbReference>
<dbReference type="GO" id="GO:0061799">
    <property type="term" value="F:cyclic pyranopterin monophosphate synthase activity"/>
    <property type="evidence" value="ECO:0007669"/>
    <property type="project" value="UniProtKB-UniRule"/>
</dbReference>
<dbReference type="Pfam" id="PF01967">
    <property type="entry name" value="MoaC"/>
    <property type="match status" value="1"/>
</dbReference>